<feature type="transmembrane region" description="Helical" evidence="1">
    <location>
        <begin position="88"/>
        <end position="113"/>
    </location>
</feature>
<sequence>MTGGEAIIVLSAGLGIFAVSTAGLTFAAPGLIRAIRRVQPALRASFVLTLAAAPYVLGAFVALGVVFFPHAVALELTPVHRHDSLSGWAGHGALTGPGISAWTMVLIAVLLLLRIGQASIAAIVETQRLKRTLERVSIRRDNVVRRIASDQPLALAVGVLRPAIYLSDAVADRAGAEGSAIIEAHERAHLARGDLAARFVLEVLCSLFPDTAKAHLRQALVLAQEQACDRAVALHHAPIRIAETLVRMERVHANACALSAQFQDADITLRVRALLEPDFEAPARSIARASASGGVLLFAAFLALEPLHHKIESLFLTLGG</sequence>
<feature type="transmembrane region" description="Helical" evidence="1">
    <location>
        <begin position="44"/>
        <end position="68"/>
    </location>
</feature>
<keyword evidence="4" id="KW-1185">Reference proteome</keyword>
<keyword evidence="1" id="KW-1133">Transmembrane helix</keyword>
<feature type="domain" description="Peptidase M56" evidence="2">
    <location>
        <begin position="113"/>
        <end position="272"/>
    </location>
</feature>
<organism evidence="3 4">
    <name type="scientific">Glycocaulis albus</name>
    <dbReference type="NCBI Taxonomy" id="1382801"/>
    <lineage>
        <taxon>Bacteria</taxon>
        <taxon>Pseudomonadati</taxon>
        <taxon>Pseudomonadota</taxon>
        <taxon>Alphaproteobacteria</taxon>
        <taxon>Maricaulales</taxon>
        <taxon>Maricaulaceae</taxon>
        <taxon>Glycocaulis</taxon>
    </lineage>
</organism>
<keyword evidence="1" id="KW-0812">Transmembrane</keyword>
<reference evidence="4" key="1">
    <citation type="journal article" date="2019" name="Int. J. Syst. Evol. Microbiol.">
        <title>The Global Catalogue of Microorganisms (GCM) 10K type strain sequencing project: providing services to taxonomists for standard genome sequencing and annotation.</title>
        <authorList>
            <consortium name="The Broad Institute Genomics Platform"/>
            <consortium name="The Broad Institute Genome Sequencing Center for Infectious Disease"/>
            <person name="Wu L."/>
            <person name="Ma J."/>
        </authorList>
    </citation>
    <scope>NUCLEOTIDE SEQUENCE [LARGE SCALE GENOMIC DNA]</scope>
    <source>
        <strain evidence="4">CGMCC 1.12766</strain>
    </source>
</reference>
<dbReference type="EMBL" id="BMFS01000006">
    <property type="protein sequence ID" value="GGH00579.1"/>
    <property type="molecule type" value="Genomic_DNA"/>
</dbReference>
<keyword evidence="1" id="KW-0472">Membrane</keyword>
<accession>A0ABQ1XR13</accession>
<dbReference type="RefSeq" id="WP_188452021.1">
    <property type="nucleotide sequence ID" value="NZ_BMFS01000006.1"/>
</dbReference>
<proteinExistence type="predicted"/>
<dbReference type="Proteomes" id="UP000648722">
    <property type="component" value="Unassembled WGS sequence"/>
</dbReference>
<gene>
    <name evidence="3" type="ORF">GCM10007420_15720</name>
</gene>
<protein>
    <recommendedName>
        <fullName evidence="2">Peptidase M56 domain-containing protein</fullName>
    </recommendedName>
</protein>
<dbReference type="Pfam" id="PF05569">
    <property type="entry name" value="Peptidase_M56"/>
    <property type="match status" value="1"/>
</dbReference>
<feature type="transmembrane region" description="Helical" evidence="1">
    <location>
        <begin position="6"/>
        <end position="32"/>
    </location>
</feature>
<evidence type="ECO:0000256" key="1">
    <source>
        <dbReference type="SAM" id="Phobius"/>
    </source>
</evidence>
<evidence type="ECO:0000313" key="4">
    <source>
        <dbReference type="Proteomes" id="UP000648722"/>
    </source>
</evidence>
<evidence type="ECO:0000313" key="3">
    <source>
        <dbReference type="EMBL" id="GGH00579.1"/>
    </source>
</evidence>
<dbReference type="InterPro" id="IPR052173">
    <property type="entry name" value="Beta-lactam_resp_regulator"/>
</dbReference>
<dbReference type="PANTHER" id="PTHR34978">
    <property type="entry name" value="POSSIBLE SENSOR-TRANSDUCER PROTEIN BLAR"/>
    <property type="match status" value="1"/>
</dbReference>
<comment type="caution">
    <text evidence="3">The sequence shown here is derived from an EMBL/GenBank/DDBJ whole genome shotgun (WGS) entry which is preliminary data.</text>
</comment>
<evidence type="ECO:0000259" key="2">
    <source>
        <dbReference type="Pfam" id="PF05569"/>
    </source>
</evidence>
<dbReference type="InterPro" id="IPR008756">
    <property type="entry name" value="Peptidase_M56"/>
</dbReference>
<dbReference type="PANTHER" id="PTHR34978:SF3">
    <property type="entry name" value="SLR0241 PROTEIN"/>
    <property type="match status" value="1"/>
</dbReference>
<name>A0ABQ1XR13_9PROT</name>